<evidence type="ECO:0000256" key="5">
    <source>
        <dbReference type="ARBA" id="ARBA00023136"/>
    </source>
</evidence>
<evidence type="ECO:0000256" key="1">
    <source>
        <dbReference type="ARBA" id="ARBA00004141"/>
    </source>
</evidence>
<keyword evidence="4 6" id="KW-1133">Transmembrane helix</keyword>
<dbReference type="PANTHER" id="PTHR32322:SF2">
    <property type="entry name" value="EAMA DOMAIN-CONTAINING PROTEIN"/>
    <property type="match status" value="1"/>
</dbReference>
<dbReference type="InterPro" id="IPR000620">
    <property type="entry name" value="EamA_dom"/>
</dbReference>
<reference evidence="8 9" key="1">
    <citation type="journal article" date="2018" name="Nat. Biotechnol.">
        <title>A standardized bacterial taxonomy based on genome phylogeny substantially revises the tree of life.</title>
        <authorList>
            <person name="Parks D.H."/>
            <person name="Chuvochina M."/>
            <person name="Waite D.W."/>
            <person name="Rinke C."/>
            <person name="Skarshewski A."/>
            <person name="Chaumeil P.A."/>
            <person name="Hugenholtz P."/>
        </authorList>
    </citation>
    <scope>NUCLEOTIDE SEQUENCE [LARGE SCALE GENOMIC DNA]</scope>
    <source>
        <strain evidence="8">UBA10707</strain>
    </source>
</reference>
<keyword evidence="3 6" id="KW-0812">Transmembrane</keyword>
<organism evidence="8 9">
    <name type="scientific">Advenella kashmirensis</name>
    <dbReference type="NCBI Taxonomy" id="310575"/>
    <lineage>
        <taxon>Bacteria</taxon>
        <taxon>Pseudomonadati</taxon>
        <taxon>Pseudomonadota</taxon>
        <taxon>Betaproteobacteria</taxon>
        <taxon>Burkholderiales</taxon>
        <taxon>Alcaligenaceae</taxon>
    </lineage>
</organism>
<feature type="transmembrane region" description="Helical" evidence="6">
    <location>
        <begin position="222"/>
        <end position="243"/>
    </location>
</feature>
<evidence type="ECO:0000256" key="2">
    <source>
        <dbReference type="ARBA" id="ARBA00007362"/>
    </source>
</evidence>
<sequence>MEHRRAIDRKATGLMLLTCAIWGLQQVVLKGAAPDVAPVFQIAVRSGISAIMVYILIYARGDRIVLSDGTWKPGIAAGLLFALEFLLVAEGLHHTTASHMVIFLYTAPVFAALGLYWKVPDERLNRVQWLGIAIAFAGIVVTFTGRSASADPGGANPLLGDLLGICAAMAWGATTVVIRTTRLNNCPSTHTLLYQLIGGFAVLIVAAILMDQTYFNPTPRAFAAMAFQILVVSFGSLLLWFWLLRQYLASRLGVLSFMTPLFGIAFGVWLLDEPLEPNFVAGALMVLLGILLVSGYEWIQQIIARRRKLSHL</sequence>
<feature type="transmembrane region" description="Helical" evidence="6">
    <location>
        <begin position="71"/>
        <end position="88"/>
    </location>
</feature>
<dbReference type="GO" id="GO:0016020">
    <property type="term" value="C:membrane"/>
    <property type="evidence" value="ECO:0007669"/>
    <property type="project" value="UniProtKB-SubCell"/>
</dbReference>
<dbReference type="PANTHER" id="PTHR32322">
    <property type="entry name" value="INNER MEMBRANE TRANSPORTER"/>
    <property type="match status" value="1"/>
</dbReference>
<feature type="transmembrane region" description="Helical" evidence="6">
    <location>
        <begin position="162"/>
        <end position="180"/>
    </location>
</feature>
<comment type="subcellular location">
    <subcellularLocation>
        <location evidence="1">Membrane</location>
        <topology evidence="1">Multi-pass membrane protein</topology>
    </subcellularLocation>
</comment>
<accession>A0A356LLQ5</accession>
<feature type="domain" description="EamA" evidence="7">
    <location>
        <begin position="14"/>
        <end position="143"/>
    </location>
</feature>
<feature type="transmembrane region" description="Helical" evidence="6">
    <location>
        <begin position="129"/>
        <end position="150"/>
    </location>
</feature>
<proteinExistence type="inferred from homology"/>
<evidence type="ECO:0000313" key="9">
    <source>
        <dbReference type="Proteomes" id="UP000264036"/>
    </source>
</evidence>
<protein>
    <submittedName>
        <fullName evidence="8">EamA family transporter</fullName>
    </submittedName>
</protein>
<dbReference type="AlphaFoldDB" id="A0A356LLQ5"/>
<dbReference type="Proteomes" id="UP000264036">
    <property type="component" value="Unassembled WGS sequence"/>
</dbReference>
<dbReference type="SUPFAM" id="SSF103481">
    <property type="entry name" value="Multidrug resistance efflux transporter EmrE"/>
    <property type="match status" value="2"/>
</dbReference>
<evidence type="ECO:0000259" key="7">
    <source>
        <dbReference type="Pfam" id="PF00892"/>
    </source>
</evidence>
<evidence type="ECO:0000256" key="6">
    <source>
        <dbReference type="SAM" id="Phobius"/>
    </source>
</evidence>
<dbReference type="EMBL" id="DOEK01000046">
    <property type="protein sequence ID" value="HBP31834.1"/>
    <property type="molecule type" value="Genomic_DNA"/>
</dbReference>
<comment type="similarity">
    <text evidence="2">Belongs to the EamA transporter family.</text>
</comment>
<dbReference type="Pfam" id="PF00892">
    <property type="entry name" value="EamA"/>
    <property type="match status" value="2"/>
</dbReference>
<feature type="domain" description="EamA" evidence="7">
    <location>
        <begin position="159"/>
        <end position="294"/>
    </location>
</feature>
<feature type="transmembrane region" description="Helical" evidence="6">
    <location>
        <begin position="277"/>
        <end position="299"/>
    </location>
</feature>
<keyword evidence="5 6" id="KW-0472">Membrane</keyword>
<dbReference type="InterPro" id="IPR037185">
    <property type="entry name" value="EmrE-like"/>
</dbReference>
<gene>
    <name evidence="8" type="ORF">DD666_20795</name>
</gene>
<feature type="transmembrane region" description="Helical" evidence="6">
    <location>
        <begin position="192"/>
        <end position="210"/>
    </location>
</feature>
<feature type="transmembrane region" description="Helical" evidence="6">
    <location>
        <begin position="100"/>
        <end position="117"/>
    </location>
</feature>
<evidence type="ECO:0000256" key="3">
    <source>
        <dbReference type="ARBA" id="ARBA00022692"/>
    </source>
</evidence>
<comment type="caution">
    <text evidence="8">The sequence shown here is derived from an EMBL/GenBank/DDBJ whole genome shotgun (WGS) entry which is preliminary data.</text>
</comment>
<feature type="transmembrane region" description="Helical" evidence="6">
    <location>
        <begin position="12"/>
        <end position="33"/>
    </location>
</feature>
<feature type="transmembrane region" description="Helical" evidence="6">
    <location>
        <begin position="39"/>
        <end position="59"/>
    </location>
</feature>
<evidence type="ECO:0000256" key="4">
    <source>
        <dbReference type="ARBA" id="ARBA00022989"/>
    </source>
</evidence>
<feature type="transmembrane region" description="Helical" evidence="6">
    <location>
        <begin position="252"/>
        <end position="271"/>
    </location>
</feature>
<dbReference type="InterPro" id="IPR050638">
    <property type="entry name" value="AA-Vitamin_Transporters"/>
</dbReference>
<name>A0A356LLQ5_9BURK</name>
<evidence type="ECO:0000313" key="8">
    <source>
        <dbReference type="EMBL" id="HBP31834.1"/>
    </source>
</evidence>